<dbReference type="RefSeq" id="WP_013563245.1">
    <property type="nucleotide sequence ID" value="NC_014962.1"/>
</dbReference>
<dbReference type="AlphaFoldDB" id="E8QXX7"/>
<dbReference type="Pfam" id="PF03706">
    <property type="entry name" value="LPG_synthase_TM"/>
    <property type="match status" value="1"/>
</dbReference>
<evidence type="ECO:0000256" key="2">
    <source>
        <dbReference type="ARBA" id="ARBA00022475"/>
    </source>
</evidence>
<protein>
    <recommendedName>
        <fullName evidence="10">Flippase-like domain-containing protein</fullName>
    </recommendedName>
</protein>
<feature type="transmembrane region" description="Helical" evidence="7">
    <location>
        <begin position="176"/>
        <end position="194"/>
    </location>
</feature>
<feature type="transmembrane region" description="Helical" evidence="7">
    <location>
        <begin position="225"/>
        <end position="246"/>
    </location>
</feature>
<dbReference type="InterPro" id="IPR022791">
    <property type="entry name" value="L-PG_synthase/AglD"/>
</dbReference>
<comment type="subcellular location">
    <subcellularLocation>
        <location evidence="1">Cell membrane</location>
        <topology evidence="1">Multi-pass membrane protein</topology>
    </subcellularLocation>
</comment>
<evidence type="ECO:0000313" key="8">
    <source>
        <dbReference type="EMBL" id="ADV60956.1"/>
    </source>
</evidence>
<evidence type="ECO:0000256" key="4">
    <source>
        <dbReference type="ARBA" id="ARBA00022989"/>
    </source>
</evidence>
<dbReference type="Proteomes" id="UP000008631">
    <property type="component" value="Chromosome"/>
</dbReference>
<evidence type="ECO:0000256" key="5">
    <source>
        <dbReference type="ARBA" id="ARBA00023136"/>
    </source>
</evidence>
<feature type="transmembrane region" description="Helical" evidence="7">
    <location>
        <begin position="31"/>
        <end position="52"/>
    </location>
</feature>
<organism evidence="8 9">
    <name type="scientific">Isosphaera pallida (strain ATCC 43644 / DSM 9630 / IS1B)</name>
    <dbReference type="NCBI Taxonomy" id="575540"/>
    <lineage>
        <taxon>Bacteria</taxon>
        <taxon>Pseudomonadati</taxon>
        <taxon>Planctomycetota</taxon>
        <taxon>Planctomycetia</taxon>
        <taxon>Isosphaerales</taxon>
        <taxon>Isosphaeraceae</taxon>
        <taxon>Isosphaera</taxon>
    </lineage>
</organism>
<accession>E8QXX7</accession>
<dbReference type="EMBL" id="CP002353">
    <property type="protein sequence ID" value="ADV60956.1"/>
    <property type="molecule type" value="Genomic_DNA"/>
</dbReference>
<dbReference type="KEGG" id="ipa:Isop_0361"/>
<feature type="transmembrane region" description="Helical" evidence="7">
    <location>
        <begin position="288"/>
        <end position="306"/>
    </location>
</feature>
<feature type="transmembrane region" description="Helical" evidence="7">
    <location>
        <begin position="72"/>
        <end position="94"/>
    </location>
</feature>
<evidence type="ECO:0000256" key="7">
    <source>
        <dbReference type="SAM" id="Phobius"/>
    </source>
</evidence>
<reference evidence="8 9" key="2">
    <citation type="journal article" date="2011" name="Stand. Genomic Sci.">
        <title>Complete genome sequence of Isosphaera pallida type strain (IS1B).</title>
        <authorList>
            <consortium name="US DOE Joint Genome Institute (JGI-PGF)"/>
            <person name="Goker M."/>
            <person name="Cleland D."/>
            <person name="Saunders E."/>
            <person name="Lapidus A."/>
            <person name="Nolan M."/>
            <person name="Lucas S."/>
            <person name="Hammon N."/>
            <person name="Deshpande S."/>
            <person name="Cheng J.F."/>
            <person name="Tapia R."/>
            <person name="Han C."/>
            <person name="Goodwin L."/>
            <person name="Pitluck S."/>
            <person name="Liolios K."/>
            <person name="Pagani I."/>
            <person name="Ivanova N."/>
            <person name="Mavromatis K."/>
            <person name="Pati A."/>
            <person name="Chen A."/>
            <person name="Palaniappan K."/>
            <person name="Land M."/>
            <person name="Hauser L."/>
            <person name="Chang Y.J."/>
            <person name="Jeffries C.D."/>
            <person name="Detter J.C."/>
            <person name="Beck B."/>
            <person name="Woyke T."/>
            <person name="Bristow J."/>
            <person name="Eisen J.A."/>
            <person name="Markowitz V."/>
            <person name="Hugenholtz P."/>
            <person name="Kyrpides N.C."/>
            <person name="Klenk H.P."/>
        </authorList>
    </citation>
    <scope>NUCLEOTIDE SEQUENCE [LARGE SCALE GENOMIC DNA]</scope>
    <source>
        <strain evidence="9">ATCC 43644 / DSM 9630 / IS1B</strain>
    </source>
</reference>
<keyword evidence="9" id="KW-1185">Reference proteome</keyword>
<name>E8QXX7_ISOPI</name>
<reference key="1">
    <citation type="submission" date="2010-11" db="EMBL/GenBank/DDBJ databases">
        <title>The complete sequence of chromosome of Isophaera pallida ATCC 43644.</title>
        <authorList>
            <consortium name="US DOE Joint Genome Institute (JGI-PGF)"/>
            <person name="Lucas S."/>
            <person name="Copeland A."/>
            <person name="Lapidus A."/>
            <person name="Bruce D."/>
            <person name="Goodwin L."/>
            <person name="Pitluck S."/>
            <person name="Kyrpides N."/>
            <person name="Mavromatis K."/>
            <person name="Pagani I."/>
            <person name="Ivanova N."/>
            <person name="Saunders E."/>
            <person name="Brettin T."/>
            <person name="Detter J.C."/>
            <person name="Han C."/>
            <person name="Tapia R."/>
            <person name="Land M."/>
            <person name="Hauser L."/>
            <person name="Markowitz V."/>
            <person name="Cheng J.-F."/>
            <person name="Hugenholtz P."/>
            <person name="Woyke T."/>
            <person name="Wu D."/>
            <person name="Eisen J.A."/>
        </authorList>
    </citation>
    <scope>NUCLEOTIDE SEQUENCE</scope>
    <source>
        <strain>ATCC 43644</strain>
    </source>
</reference>
<feature type="transmembrane region" description="Helical" evidence="7">
    <location>
        <begin position="258"/>
        <end position="279"/>
    </location>
</feature>
<keyword evidence="5 7" id="KW-0472">Membrane</keyword>
<dbReference type="STRING" id="575540.Isop_0361"/>
<dbReference type="eggNOG" id="COG0392">
    <property type="taxonomic scope" value="Bacteria"/>
</dbReference>
<gene>
    <name evidence="8" type="ordered locus">Isop_0361</name>
</gene>
<feature type="region of interest" description="Disordered" evidence="6">
    <location>
        <begin position="1"/>
        <end position="20"/>
    </location>
</feature>
<feature type="region of interest" description="Disordered" evidence="6">
    <location>
        <begin position="334"/>
        <end position="355"/>
    </location>
</feature>
<keyword evidence="4 7" id="KW-1133">Transmembrane helix</keyword>
<evidence type="ECO:0000313" key="9">
    <source>
        <dbReference type="Proteomes" id="UP000008631"/>
    </source>
</evidence>
<evidence type="ECO:0008006" key="10">
    <source>
        <dbReference type="Google" id="ProtNLM"/>
    </source>
</evidence>
<feature type="transmembrane region" description="Helical" evidence="7">
    <location>
        <begin position="147"/>
        <end position="170"/>
    </location>
</feature>
<evidence type="ECO:0000256" key="1">
    <source>
        <dbReference type="ARBA" id="ARBA00004651"/>
    </source>
</evidence>
<evidence type="ECO:0000256" key="6">
    <source>
        <dbReference type="SAM" id="MobiDB-lite"/>
    </source>
</evidence>
<evidence type="ECO:0000256" key="3">
    <source>
        <dbReference type="ARBA" id="ARBA00022692"/>
    </source>
</evidence>
<keyword evidence="2" id="KW-1003">Cell membrane</keyword>
<dbReference type="GO" id="GO:0005886">
    <property type="term" value="C:plasma membrane"/>
    <property type="evidence" value="ECO:0007669"/>
    <property type="project" value="UniProtKB-SubCell"/>
</dbReference>
<dbReference type="HOGENOM" id="CLU_686743_0_0_0"/>
<keyword evidence="3 7" id="KW-0812">Transmembrane</keyword>
<dbReference type="InParanoid" id="E8QXX7"/>
<sequence length="355" mass="37225">MTQGRDDGSEPPNPAASVEPMDISTGRWTHLAPWIKGAIGVLVLAAVGWQIWKTIEEFRERGLTLTIEPNGMIAAGLLYMAGLVIQGSYFYVLLRSSTHPISWLAAVRAYVVGHLGKYVPGKAFVVVMRVGLATPFGARAGSVAVAAFYETLLMMAAGGLMAGVGFVMAGRSLSNAAFLATLGSGVGLMFLVMCEPRVFNFLTRTISRRWPEAQASFPKINPRTLVLGLVMGLPTWTLWGLGHVAVIHGLGNEVAPPLWPILIASVALATVLGFVVAVLPGGLGVREWVLMVTLEPLLGLSLAVTSTLALRLIQVFAELVVSGIVLGAIRPPAGRSAVGDESGGTLPAPPDGSGA</sequence>
<proteinExistence type="predicted"/>